<dbReference type="PRINTS" id="PR00455">
    <property type="entry name" value="HTHTETR"/>
</dbReference>
<evidence type="ECO:0000256" key="4">
    <source>
        <dbReference type="PROSITE-ProRule" id="PRU00335"/>
    </source>
</evidence>
<dbReference type="InterPro" id="IPR009057">
    <property type="entry name" value="Homeodomain-like_sf"/>
</dbReference>
<feature type="DNA-binding region" description="H-T-H motif" evidence="4">
    <location>
        <begin position="37"/>
        <end position="56"/>
    </location>
</feature>
<dbReference type="PROSITE" id="PS50977">
    <property type="entry name" value="HTH_TETR_2"/>
    <property type="match status" value="1"/>
</dbReference>
<dbReference type="PANTHER" id="PTHR30055:SF146">
    <property type="entry name" value="HTH-TYPE TRANSCRIPTIONAL DUAL REGULATOR CECR"/>
    <property type="match status" value="1"/>
</dbReference>
<evidence type="ECO:0000256" key="2">
    <source>
        <dbReference type="ARBA" id="ARBA00023125"/>
    </source>
</evidence>
<reference evidence="6" key="1">
    <citation type="submission" date="2020-02" db="EMBL/GenBank/DDBJ databases">
        <authorList>
            <person name="Meier V. D."/>
        </authorList>
    </citation>
    <scope>NUCLEOTIDE SEQUENCE</scope>
    <source>
        <strain evidence="6">AVDCRST_MAG45</strain>
    </source>
</reference>
<name>A0A6J4SD48_9ACTN</name>
<proteinExistence type="predicted"/>
<accession>A0A6J4SD48</accession>
<sequence length="219" mass="24070">MTAAAPRWNRLEHDERRAQILACARRLFSERHFGAVSTAEIARAAGVARGLIHHYFGTKRDLYLEAVRSMVSMPLQPVPTELDGRDPEQLLAEGVERWLEMLSRNRETWIAARGAQGFGRDGEVEAILEEAREGAVDQVIAALRPGADPAAAPAELRAVARAYAGLAEATSLEWLQHGRLTREQARALLYESFIAVFRQVLDAVESAGDPAIQPKAIPA</sequence>
<dbReference type="InterPro" id="IPR054129">
    <property type="entry name" value="DesT_TetR_C"/>
</dbReference>
<keyword evidence="3" id="KW-0804">Transcription</keyword>
<evidence type="ECO:0000256" key="1">
    <source>
        <dbReference type="ARBA" id="ARBA00023015"/>
    </source>
</evidence>
<dbReference type="GO" id="GO:0003700">
    <property type="term" value="F:DNA-binding transcription factor activity"/>
    <property type="evidence" value="ECO:0007669"/>
    <property type="project" value="TreeGrafter"/>
</dbReference>
<evidence type="ECO:0000259" key="5">
    <source>
        <dbReference type="PROSITE" id="PS50977"/>
    </source>
</evidence>
<dbReference type="GO" id="GO:0000976">
    <property type="term" value="F:transcription cis-regulatory region binding"/>
    <property type="evidence" value="ECO:0007669"/>
    <property type="project" value="TreeGrafter"/>
</dbReference>
<evidence type="ECO:0000313" key="6">
    <source>
        <dbReference type="EMBL" id="CAA9488617.1"/>
    </source>
</evidence>
<dbReference type="EMBL" id="CADCVU010000053">
    <property type="protein sequence ID" value="CAA9488617.1"/>
    <property type="molecule type" value="Genomic_DNA"/>
</dbReference>
<evidence type="ECO:0000256" key="3">
    <source>
        <dbReference type="ARBA" id="ARBA00023163"/>
    </source>
</evidence>
<dbReference type="InterPro" id="IPR050109">
    <property type="entry name" value="HTH-type_TetR-like_transc_reg"/>
</dbReference>
<dbReference type="InterPro" id="IPR001647">
    <property type="entry name" value="HTH_TetR"/>
</dbReference>
<dbReference type="Pfam" id="PF00440">
    <property type="entry name" value="TetR_N"/>
    <property type="match status" value="1"/>
</dbReference>
<dbReference type="Pfam" id="PF21943">
    <property type="entry name" value="TetR_C_46"/>
    <property type="match status" value="1"/>
</dbReference>
<protein>
    <submittedName>
        <fullName evidence="6">Transcriptional regulator, AcrR family</fullName>
    </submittedName>
</protein>
<dbReference type="PANTHER" id="PTHR30055">
    <property type="entry name" value="HTH-TYPE TRANSCRIPTIONAL REGULATOR RUTR"/>
    <property type="match status" value="1"/>
</dbReference>
<feature type="domain" description="HTH tetR-type" evidence="5">
    <location>
        <begin position="14"/>
        <end position="74"/>
    </location>
</feature>
<dbReference type="AlphaFoldDB" id="A0A6J4SD48"/>
<gene>
    <name evidence="6" type="ORF">AVDCRST_MAG45-606</name>
</gene>
<keyword evidence="2 4" id="KW-0238">DNA-binding</keyword>
<dbReference type="SUPFAM" id="SSF46689">
    <property type="entry name" value="Homeodomain-like"/>
    <property type="match status" value="1"/>
</dbReference>
<organism evidence="6">
    <name type="scientific">uncultured Solirubrobacterales bacterium</name>
    <dbReference type="NCBI Taxonomy" id="768556"/>
    <lineage>
        <taxon>Bacteria</taxon>
        <taxon>Bacillati</taxon>
        <taxon>Actinomycetota</taxon>
        <taxon>Thermoleophilia</taxon>
        <taxon>Solirubrobacterales</taxon>
        <taxon>environmental samples</taxon>
    </lineage>
</organism>
<keyword evidence="1" id="KW-0805">Transcription regulation</keyword>
<dbReference type="Gene3D" id="1.10.357.10">
    <property type="entry name" value="Tetracycline Repressor, domain 2"/>
    <property type="match status" value="1"/>
</dbReference>